<evidence type="ECO:0000313" key="6">
    <source>
        <dbReference type="Proteomes" id="UP000019402"/>
    </source>
</evidence>
<sequence>MFKKLSDLEHLIKKNKVTKTLVLAVSQDAHSLNAVYKAFKEGIIVPILIGDQALTREIIAEKGYCFDGVTFVDEPDYEKCVELAVRMVHEKKADILMKGKVATPILLKAVLNKEWGLRTGTLLSHFALFEVDTYHKLMAITDVAMNIAPNLKDKIAIINNSVAYLNKMGIVKPKVAVLGAIEMVNESMQATMDAALLSKMNQRDQIKNCIIDGPLAFDNAVSFESAKEKNINSSVAGDTDLLLMPDIEVGNVLYKTLVFFAKAKVASVILGAEAPIVLTSRSDSEESKYNSILLAVLG</sequence>
<dbReference type="GO" id="GO:0016746">
    <property type="term" value="F:acyltransferase activity"/>
    <property type="evidence" value="ECO:0007669"/>
    <property type="project" value="UniProtKB-KW"/>
</dbReference>
<keyword evidence="3" id="KW-0012">Acyltransferase</keyword>
<comment type="similarity">
    <text evidence="1">Belongs to the phosphate acetyltransferase and butyryltransferase family.</text>
</comment>
<dbReference type="Pfam" id="PF01515">
    <property type="entry name" value="PTA_PTB"/>
    <property type="match status" value="1"/>
</dbReference>
<reference evidence="5 6" key="1">
    <citation type="journal article" date="2014" name="Genome Announc.">
        <title>Draft Genome Sequence of Cytophaga fermentans JCM 21142T, a Facultative Anaerobe Isolated from Marine Mud.</title>
        <authorList>
            <person name="Starns D."/>
            <person name="Oshima K."/>
            <person name="Suda W."/>
            <person name="Iino T."/>
            <person name="Yuki M."/>
            <person name="Inoue J."/>
            <person name="Kitamura K."/>
            <person name="Iida T."/>
            <person name="Darby A."/>
            <person name="Hattori M."/>
            <person name="Ohkuma M."/>
        </authorList>
    </citation>
    <scope>NUCLEOTIDE SEQUENCE [LARGE SCALE GENOMIC DNA]</scope>
    <source>
        <strain evidence="5 6">JCM 21142</strain>
    </source>
</reference>
<dbReference type="OrthoDB" id="9774179at2"/>
<dbReference type="PANTHER" id="PTHR43356:SF2">
    <property type="entry name" value="PHOSPHATE ACETYLTRANSFERASE"/>
    <property type="match status" value="1"/>
</dbReference>
<dbReference type="EMBL" id="BAMD01000024">
    <property type="protein sequence ID" value="GAF03471.1"/>
    <property type="molecule type" value="Genomic_DNA"/>
</dbReference>
<evidence type="ECO:0000256" key="2">
    <source>
        <dbReference type="ARBA" id="ARBA00022679"/>
    </source>
</evidence>
<name>W7YG98_9BACT</name>
<dbReference type="PIRSF" id="PIRSF000428">
    <property type="entry name" value="P_Ac_trans"/>
    <property type="match status" value="1"/>
</dbReference>
<dbReference type="RefSeq" id="WP_027470876.1">
    <property type="nucleotide sequence ID" value="NZ_BAMD01000024.1"/>
</dbReference>
<evidence type="ECO:0000259" key="4">
    <source>
        <dbReference type="Pfam" id="PF01515"/>
    </source>
</evidence>
<accession>W7YG98</accession>
<keyword evidence="6" id="KW-1185">Reference proteome</keyword>
<protein>
    <submittedName>
        <fullName evidence="5">Phosphate acetyltransferase</fullName>
    </submittedName>
</protein>
<gene>
    <name evidence="5" type="ORF">JCM21142_52147</name>
</gene>
<dbReference type="Gene3D" id="3.40.718.10">
    <property type="entry name" value="Isopropylmalate Dehydrogenase"/>
    <property type="match status" value="1"/>
</dbReference>
<proteinExistence type="inferred from homology"/>
<dbReference type="InterPro" id="IPR002505">
    <property type="entry name" value="PTA_PTB"/>
</dbReference>
<dbReference type="InterPro" id="IPR050500">
    <property type="entry name" value="Phos_Acetyltrans/Butyryltrans"/>
</dbReference>
<dbReference type="PANTHER" id="PTHR43356">
    <property type="entry name" value="PHOSPHATE ACETYLTRANSFERASE"/>
    <property type="match status" value="1"/>
</dbReference>
<keyword evidence="2 5" id="KW-0808">Transferase</keyword>
<dbReference type="NCBIfam" id="NF006045">
    <property type="entry name" value="PRK08190.1"/>
    <property type="match status" value="1"/>
</dbReference>
<dbReference type="SUPFAM" id="SSF53659">
    <property type="entry name" value="Isocitrate/Isopropylmalate dehydrogenase-like"/>
    <property type="match status" value="1"/>
</dbReference>
<dbReference type="STRING" id="869213.GCA_000517085_00931"/>
<dbReference type="Proteomes" id="UP000019402">
    <property type="component" value="Unassembled WGS sequence"/>
</dbReference>
<evidence type="ECO:0000313" key="5">
    <source>
        <dbReference type="EMBL" id="GAF03471.1"/>
    </source>
</evidence>
<feature type="domain" description="Phosphate acetyl/butaryl transferase" evidence="4">
    <location>
        <begin position="82"/>
        <end position="296"/>
    </location>
</feature>
<organism evidence="5 6">
    <name type="scientific">Saccharicrinis fermentans DSM 9555 = JCM 21142</name>
    <dbReference type="NCBI Taxonomy" id="869213"/>
    <lineage>
        <taxon>Bacteria</taxon>
        <taxon>Pseudomonadati</taxon>
        <taxon>Bacteroidota</taxon>
        <taxon>Bacteroidia</taxon>
        <taxon>Marinilabiliales</taxon>
        <taxon>Marinilabiliaceae</taxon>
        <taxon>Saccharicrinis</taxon>
    </lineage>
</organism>
<dbReference type="InterPro" id="IPR012147">
    <property type="entry name" value="P_Ac_Bu_trans"/>
</dbReference>
<evidence type="ECO:0000256" key="3">
    <source>
        <dbReference type="ARBA" id="ARBA00023315"/>
    </source>
</evidence>
<evidence type="ECO:0000256" key="1">
    <source>
        <dbReference type="ARBA" id="ARBA00005656"/>
    </source>
</evidence>
<dbReference type="AlphaFoldDB" id="W7YG98"/>
<dbReference type="eggNOG" id="COG0280">
    <property type="taxonomic scope" value="Bacteria"/>
</dbReference>
<comment type="caution">
    <text evidence="5">The sequence shown here is derived from an EMBL/GenBank/DDBJ whole genome shotgun (WGS) entry which is preliminary data.</text>
</comment>